<accession>A0ABD3HZW9</accession>
<dbReference type="PANTHER" id="PTHR33116:SF86">
    <property type="entry name" value="REVERSE TRANSCRIPTASE DOMAIN-CONTAINING PROTEIN"/>
    <property type="match status" value="1"/>
</dbReference>
<gene>
    <name evidence="2" type="ORF">R1sor_011098</name>
</gene>
<name>A0ABD3HZW9_9MARC</name>
<dbReference type="EMBL" id="JBJQOH010000002">
    <property type="protein sequence ID" value="KAL3697022.1"/>
    <property type="molecule type" value="Genomic_DNA"/>
</dbReference>
<reference evidence="2 3" key="1">
    <citation type="submission" date="2024-09" db="EMBL/GenBank/DDBJ databases">
        <title>Chromosome-scale assembly of Riccia sorocarpa.</title>
        <authorList>
            <person name="Paukszto L."/>
        </authorList>
    </citation>
    <scope>NUCLEOTIDE SEQUENCE [LARGE SCALE GENOMIC DNA]</scope>
    <source>
        <strain evidence="2">LP-2024</strain>
        <tissue evidence="2">Aerial parts of the thallus</tissue>
    </source>
</reference>
<evidence type="ECO:0000313" key="3">
    <source>
        <dbReference type="Proteomes" id="UP001633002"/>
    </source>
</evidence>
<feature type="compositionally biased region" description="Polar residues" evidence="1">
    <location>
        <begin position="395"/>
        <end position="412"/>
    </location>
</feature>
<dbReference type="AlphaFoldDB" id="A0ABD3HZW9"/>
<feature type="region of interest" description="Disordered" evidence="1">
    <location>
        <begin position="390"/>
        <end position="412"/>
    </location>
</feature>
<protein>
    <submittedName>
        <fullName evidence="2">Uncharacterized protein</fullName>
    </submittedName>
</protein>
<sequence>MDSIREGMNRRSIIGIQIKPDLQLISRLYANDTGFCLQMNEENFREVREKIAQFELASGALLNVQRSVISPMRDEDPPQWLETTGCIVAAPGERFKYLGLLSGRGIQAEEYTAHVKLKYEKKLKHWSLRILSWPERLIIISSILRAIPGYTMLSLEIEKKGIKELENVSRDFLWGWDQEGKAKKNLLAWDILGKSKEAGGLGWGSLEATADAYLVRNLQQIFHEDRDIWVEILSQIVIERVQTSQKDREIQDWSPHEVLICIKTLKTPRSNLANRMIKAWLHIHDSKFNGQALDENGMLQSVDWGLKNASTNPARLLLILSILRNNWTERNLRQFEGKISKLPNNRLLEETTMEATALKETMVSQPEWDEVYQRVELSLRNWAEVTARSGAGQERSITNNGTQITRNFRTKK</sequence>
<evidence type="ECO:0000256" key="1">
    <source>
        <dbReference type="SAM" id="MobiDB-lite"/>
    </source>
</evidence>
<proteinExistence type="predicted"/>
<dbReference type="Proteomes" id="UP001633002">
    <property type="component" value="Unassembled WGS sequence"/>
</dbReference>
<dbReference type="PANTHER" id="PTHR33116">
    <property type="entry name" value="REVERSE TRANSCRIPTASE ZINC-BINDING DOMAIN-CONTAINING PROTEIN-RELATED-RELATED"/>
    <property type="match status" value="1"/>
</dbReference>
<evidence type="ECO:0000313" key="2">
    <source>
        <dbReference type="EMBL" id="KAL3697022.1"/>
    </source>
</evidence>
<keyword evidence="3" id="KW-1185">Reference proteome</keyword>
<comment type="caution">
    <text evidence="2">The sequence shown here is derived from an EMBL/GenBank/DDBJ whole genome shotgun (WGS) entry which is preliminary data.</text>
</comment>
<organism evidence="2 3">
    <name type="scientific">Riccia sorocarpa</name>
    <dbReference type="NCBI Taxonomy" id="122646"/>
    <lineage>
        <taxon>Eukaryota</taxon>
        <taxon>Viridiplantae</taxon>
        <taxon>Streptophyta</taxon>
        <taxon>Embryophyta</taxon>
        <taxon>Marchantiophyta</taxon>
        <taxon>Marchantiopsida</taxon>
        <taxon>Marchantiidae</taxon>
        <taxon>Marchantiales</taxon>
        <taxon>Ricciaceae</taxon>
        <taxon>Riccia</taxon>
    </lineage>
</organism>